<comment type="subunit">
    <text evidence="7">Homodimer.</text>
</comment>
<dbReference type="Gene3D" id="2.60.40.1180">
    <property type="entry name" value="Golgi alpha-mannosidase II"/>
    <property type="match status" value="1"/>
</dbReference>
<evidence type="ECO:0000259" key="8">
    <source>
        <dbReference type="Pfam" id="PF17801"/>
    </source>
</evidence>
<sequence>MLGTRKWACTNTADGMDELAKLFRTAFYCETDCAKHPRACINEQLYMDMADRLAEDGYRDAGYNRVHVDDCWMEFSRDAQGILVANQSRFPTGIKGLAKYMHDRNLGFAIYEDYGTLTCGGYPGSLGYLRTDAETFAAWDVDYLKLDGCYVDEDLMPIGYPQMERELNRTGRPIVYSCSWPAYLIDHPEKVDYSEISRSCNLWRNFDDISSSWKSIQSIIFYYDKMQDKHIPTHGPGHWHDPDMLVIGNDGITADMARAQMTIWSIWSAPLIMSNDLRTIKQEFRDILINKDVIAIDQDPMGIMGRLVVNTSVLGVYVKPITPVVGQHTSYAIAVLNRDLSSQQKFQFTLQQLGLPNSYNTIELWTKENLGLLGPSSFIRGQLGPTSAALYRLLLNDGRNMLETNRVPLYGNSIIYG</sequence>
<name>A0A2A2LWW5_9BILA</name>
<reference evidence="9 10" key="1">
    <citation type="journal article" date="2017" name="Curr. Biol.">
        <title>Genome architecture and evolution of a unichromosomal asexual nematode.</title>
        <authorList>
            <person name="Fradin H."/>
            <person name="Zegar C."/>
            <person name="Gutwein M."/>
            <person name="Lucas J."/>
            <person name="Kovtun M."/>
            <person name="Corcoran D."/>
            <person name="Baugh L.R."/>
            <person name="Kiontke K."/>
            <person name="Gunsalus K."/>
            <person name="Fitch D.H."/>
            <person name="Piano F."/>
        </authorList>
    </citation>
    <scope>NUCLEOTIDE SEQUENCE [LARGE SCALE GENOMIC DNA]</scope>
    <source>
        <strain evidence="9">PF1309</strain>
    </source>
</reference>
<feature type="domain" description="Alpha galactosidase C-terminal" evidence="8">
    <location>
        <begin position="329"/>
        <end position="393"/>
    </location>
</feature>
<evidence type="ECO:0000256" key="2">
    <source>
        <dbReference type="ARBA" id="ARBA00009743"/>
    </source>
</evidence>
<gene>
    <name evidence="9" type="ORF">WR25_06998</name>
</gene>
<comment type="similarity">
    <text evidence="2 7">Belongs to the glycosyl hydrolase 27 family.</text>
</comment>
<dbReference type="GO" id="GO:0009311">
    <property type="term" value="P:oligosaccharide metabolic process"/>
    <property type="evidence" value="ECO:0007669"/>
    <property type="project" value="TreeGrafter"/>
</dbReference>
<dbReference type="Proteomes" id="UP000218231">
    <property type="component" value="Unassembled WGS sequence"/>
</dbReference>
<dbReference type="GO" id="GO:0004557">
    <property type="term" value="F:alpha-galactosidase activity"/>
    <property type="evidence" value="ECO:0007669"/>
    <property type="project" value="UniProtKB-EC"/>
</dbReference>
<dbReference type="InterPro" id="IPR002241">
    <property type="entry name" value="Glyco_hydro_27"/>
</dbReference>
<keyword evidence="7" id="KW-1015">Disulfide bond</keyword>
<dbReference type="SUPFAM" id="SSF51445">
    <property type="entry name" value="(Trans)glycosidases"/>
    <property type="match status" value="1"/>
</dbReference>
<dbReference type="PANTHER" id="PTHR11452:SF83">
    <property type="entry name" value="ALPHA-GALACTOSIDASE"/>
    <property type="match status" value="1"/>
</dbReference>
<dbReference type="GO" id="GO:0005737">
    <property type="term" value="C:cytoplasm"/>
    <property type="evidence" value="ECO:0007669"/>
    <property type="project" value="TreeGrafter"/>
</dbReference>
<dbReference type="SUPFAM" id="SSF51011">
    <property type="entry name" value="Glycosyl hydrolase domain"/>
    <property type="match status" value="1"/>
</dbReference>
<evidence type="ECO:0000313" key="10">
    <source>
        <dbReference type="Proteomes" id="UP000218231"/>
    </source>
</evidence>
<evidence type="ECO:0000256" key="7">
    <source>
        <dbReference type="RuleBase" id="RU361168"/>
    </source>
</evidence>
<organism evidence="9 10">
    <name type="scientific">Diploscapter pachys</name>
    <dbReference type="NCBI Taxonomy" id="2018661"/>
    <lineage>
        <taxon>Eukaryota</taxon>
        <taxon>Metazoa</taxon>
        <taxon>Ecdysozoa</taxon>
        <taxon>Nematoda</taxon>
        <taxon>Chromadorea</taxon>
        <taxon>Rhabditida</taxon>
        <taxon>Rhabditina</taxon>
        <taxon>Rhabditomorpha</taxon>
        <taxon>Rhabditoidea</taxon>
        <taxon>Rhabditidae</taxon>
        <taxon>Diploscapter</taxon>
    </lineage>
</organism>
<dbReference type="STRING" id="2018661.A0A2A2LWW5"/>
<dbReference type="FunFam" id="3.20.20.70:FF:000197">
    <property type="entry name" value="Alpha-galactosidase"/>
    <property type="match status" value="1"/>
</dbReference>
<evidence type="ECO:0000256" key="1">
    <source>
        <dbReference type="ARBA" id="ARBA00001255"/>
    </source>
</evidence>
<dbReference type="InterPro" id="IPR013780">
    <property type="entry name" value="Glyco_hydro_b"/>
</dbReference>
<evidence type="ECO:0000256" key="4">
    <source>
        <dbReference type="ARBA" id="ARBA00022729"/>
    </source>
</evidence>
<dbReference type="InterPro" id="IPR000111">
    <property type="entry name" value="Glyco_hydro_27/36_CS"/>
</dbReference>
<dbReference type="PRINTS" id="PR00740">
    <property type="entry name" value="GLHYDRLASE27"/>
</dbReference>
<evidence type="ECO:0000256" key="3">
    <source>
        <dbReference type="ARBA" id="ARBA00012755"/>
    </source>
</evidence>
<evidence type="ECO:0000256" key="5">
    <source>
        <dbReference type="ARBA" id="ARBA00022801"/>
    </source>
</evidence>
<dbReference type="InterPro" id="IPR017853">
    <property type="entry name" value="GH"/>
</dbReference>
<dbReference type="AlphaFoldDB" id="A0A2A2LWW5"/>
<dbReference type="PANTHER" id="PTHR11452">
    <property type="entry name" value="ALPHA-GALACTOSIDASE/ALPHA-N-ACETYLGALACTOSAMINIDASE"/>
    <property type="match status" value="1"/>
</dbReference>
<dbReference type="PROSITE" id="PS00512">
    <property type="entry name" value="ALPHA_GALACTOSIDASE"/>
    <property type="match status" value="1"/>
</dbReference>
<dbReference type="Pfam" id="PF16499">
    <property type="entry name" value="Melibiase_2"/>
    <property type="match status" value="1"/>
</dbReference>
<dbReference type="EMBL" id="LIAE01006364">
    <property type="protein sequence ID" value="PAV90658.1"/>
    <property type="molecule type" value="Genomic_DNA"/>
</dbReference>
<keyword evidence="5 7" id="KW-0378">Hydrolase</keyword>
<evidence type="ECO:0000256" key="6">
    <source>
        <dbReference type="ARBA" id="ARBA00023295"/>
    </source>
</evidence>
<accession>A0A2A2LWW5</accession>
<dbReference type="EC" id="3.2.1.-" evidence="7"/>
<proteinExistence type="inferred from homology"/>
<dbReference type="Gene3D" id="3.20.20.70">
    <property type="entry name" value="Aldolase class I"/>
    <property type="match status" value="1"/>
</dbReference>
<dbReference type="InterPro" id="IPR041233">
    <property type="entry name" value="Melibiase_C"/>
</dbReference>
<keyword evidence="6 7" id="KW-0326">Glycosidase</keyword>
<dbReference type="InterPro" id="IPR013785">
    <property type="entry name" value="Aldolase_TIM"/>
</dbReference>
<dbReference type="GO" id="GO:0016139">
    <property type="term" value="P:glycoside catabolic process"/>
    <property type="evidence" value="ECO:0007669"/>
    <property type="project" value="TreeGrafter"/>
</dbReference>
<dbReference type="Pfam" id="PF17801">
    <property type="entry name" value="Melibiase_C"/>
    <property type="match status" value="1"/>
</dbReference>
<comment type="catalytic activity">
    <reaction evidence="1">
        <text>Hydrolysis of terminal, non-reducing alpha-D-galactose residues in alpha-D-galactosides, including galactose oligosaccharides, galactomannans and galactolipids.</text>
        <dbReference type="EC" id="3.2.1.22"/>
    </reaction>
</comment>
<keyword evidence="4" id="KW-0732">Signal</keyword>
<evidence type="ECO:0000313" key="9">
    <source>
        <dbReference type="EMBL" id="PAV90658.1"/>
    </source>
</evidence>
<keyword evidence="10" id="KW-1185">Reference proteome</keyword>
<dbReference type="CDD" id="cd14792">
    <property type="entry name" value="GH27"/>
    <property type="match status" value="1"/>
</dbReference>
<comment type="caution">
    <text evidence="9">The sequence shown here is derived from an EMBL/GenBank/DDBJ whole genome shotgun (WGS) entry which is preliminary data.</text>
</comment>
<dbReference type="OrthoDB" id="5795902at2759"/>
<protein>
    <recommendedName>
        <fullName evidence="3 7">Alpha-galactosidase</fullName>
        <ecNumber evidence="7">3.2.1.-</ecNumber>
    </recommendedName>
</protein>